<feature type="region of interest" description="Disordered" evidence="1">
    <location>
        <begin position="504"/>
        <end position="527"/>
    </location>
</feature>
<dbReference type="AlphaFoldDB" id="A0A9P9WQN2"/>
<feature type="compositionally biased region" description="Polar residues" evidence="1">
    <location>
        <begin position="166"/>
        <end position="175"/>
    </location>
</feature>
<organism evidence="3 4">
    <name type="scientific">Neoarthrinium moseri</name>
    <dbReference type="NCBI Taxonomy" id="1658444"/>
    <lineage>
        <taxon>Eukaryota</taxon>
        <taxon>Fungi</taxon>
        <taxon>Dikarya</taxon>
        <taxon>Ascomycota</taxon>
        <taxon>Pezizomycotina</taxon>
        <taxon>Sordariomycetes</taxon>
        <taxon>Xylariomycetidae</taxon>
        <taxon>Amphisphaeriales</taxon>
        <taxon>Apiosporaceae</taxon>
        <taxon>Neoarthrinium</taxon>
    </lineage>
</organism>
<feature type="compositionally biased region" description="Basic and acidic residues" evidence="1">
    <location>
        <begin position="146"/>
        <end position="156"/>
    </location>
</feature>
<dbReference type="PANTHER" id="PTHR13490:SF0">
    <property type="entry name" value="SMALL RIBOSOMAL SUBUNIT PROTEIN MS35"/>
    <property type="match status" value="1"/>
</dbReference>
<dbReference type="GO" id="GO:0032543">
    <property type="term" value="P:mitochondrial translation"/>
    <property type="evidence" value="ECO:0007669"/>
    <property type="project" value="InterPro"/>
</dbReference>
<reference evidence="3" key="1">
    <citation type="submission" date="2021-03" db="EMBL/GenBank/DDBJ databases">
        <title>Revisited historic fungal species revealed as producer of novel bioactive compounds through whole genome sequencing and comparative genomics.</title>
        <authorList>
            <person name="Vignolle G.A."/>
            <person name="Hochenegger N."/>
            <person name="Mach R.L."/>
            <person name="Mach-Aigner A.R."/>
            <person name="Javad Rahimi M."/>
            <person name="Salim K.A."/>
            <person name="Chan C.M."/>
            <person name="Lim L.B.L."/>
            <person name="Cai F."/>
            <person name="Druzhinina I.S."/>
            <person name="U'Ren J.M."/>
            <person name="Derntl C."/>
        </authorList>
    </citation>
    <scope>NUCLEOTIDE SEQUENCE</scope>
    <source>
        <strain evidence="3">TUCIM 5799</strain>
    </source>
</reference>
<dbReference type="EMBL" id="JAFIMR010000008">
    <property type="protein sequence ID" value="KAI1875181.1"/>
    <property type="molecule type" value="Genomic_DNA"/>
</dbReference>
<feature type="region of interest" description="Disordered" evidence="1">
    <location>
        <begin position="140"/>
        <end position="183"/>
    </location>
</feature>
<comment type="caution">
    <text evidence="3">The sequence shown here is derived from an EMBL/GenBank/DDBJ whole genome shotgun (WGS) entry which is preliminary data.</text>
</comment>
<keyword evidence="4" id="KW-1185">Reference proteome</keyword>
<evidence type="ECO:0000256" key="1">
    <source>
        <dbReference type="SAM" id="MobiDB-lite"/>
    </source>
</evidence>
<dbReference type="Proteomes" id="UP000829685">
    <property type="component" value="Unassembled WGS sequence"/>
</dbReference>
<protein>
    <recommendedName>
        <fullName evidence="2">Small ribosomal subunit protein mS35 mitochondrial conserved domain-containing protein</fullName>
    </recommendedName>
</protein>
<dbReference type="Pfam" id="PF10213">
    <property type="entry name" value="MRP-S28"/>
    <property type="match status" value="1"/>
</dbReference>
<evidence type="ECO:0000313" key="4">
    <source>
        <dbReference type="Proteomes" id="UP000829685"/>
    </source>
</evidence>
<dbReference type="GO" id="GO:0003735">
    <property type="term" value="F:structural constituent of ribosome"/>
    <property type="evidence" value="ECO:0007669"/>
    <property type="project" value="InterPro"/>
</dbReference>
<gene>
    <name evidence="3" type="ORF">JX265_004239</name>
</gene>
<name>A0A9P9WQN2_9PEZI</name>
<sequence length="527" mass="59767">MPGSGGCGGAVLDCGRLHGNKWGRWGGAEVRPWARLESSEKLWANQMPGRSIAGSASCSSPVAELLPTRRNLSGRRSCDIAQQAHCELSVGLSGTTSSPRAIEYAMVAAVQSLRLCARACRQPSASRRIASTFATPRRTFSSTRAWRADAPKRPEGEAAEGAAAVPQSTDPQASHQYRGRSDKVSLELQEGLSEAEKATYRELLEYADAHNLSTQKQRKPTEQQMEEASDKIEEQFFGPNLSPEQREAMRELDQELRAFDDPIYQANRQIRVHRQSFWGEEEEDPDMITEDIDDDEFGEDDIMSMAHGKLEEHREFREYARIAAWQMPLLSKLARPFEPPSAQEPLRFRYTTYMGENHPAQSKVVVEFSPRDLGLNDKQQLKLKKLLGPRWNPETDIAKMSCEQFDHQAQNKRYLGDLVNKLIAQAKDPKDTFEDIPLDTRHHPKQKKVKFPVEWRLTTERMQAIEDTRQKSLLLDQTRTEAGSLVDGSEILDKHFNKPDLVEIPAANDRRLPNISPSRPIPRQRRF</sequence>
<proteinExistence type="predicted"/>
<dbReference type="PANTHER" id="PTHR13490">
    <property type="entry name" value="MITOCHONDRIAL 28S RIBOSOMAL PROTEIN S28"/>
    <property type="match status" value="1"/>
</dbReference>
<evidence type="ECO:0000313" key="3">
    <source>
        <dbReference type="EMBL" id="KAI1875181.1"/>
    </source>
</evidence>
<dbReference type="InterPro" id="IPR039848">
    <property type="entry name" value="Ribosomal_mS35_mt"/>
</dbReference>
<dbReference type="InterPro" id="IPR019349">
    <property type="entry name" value="Ribosomal_mS35_mit"/>
</dbReference>
<evidence type="ECO:0000259" key="2">
    <source>
        <dbReference type="Pfam" id="PF10213"/>
    </source>
</evidence>
<feature type="domain" description="Small ribosomal subunit protein mS35 mitochondrial conserved" evidence="2">
    <location>
        <begin position="336"/>
        <end position="455"/>
    </location>
</feature>
<dbReference type="GO" id="GO:0005763">
    <property type="term" value="C:mitochondrial small ribosomal subunit"/>
    <property type="evidence" value="ECO:0007669"/>
    <property type="project" value="TreeGrafter"/>
</dbReference>
<accession>A0A9P9WQN2</accession>